<feature type="active site" description="Charge relay system" evidence="3">
    <location>
        <position position="375"/>
    </location>
</feature>
<dbReference type="AlphaFoldDB" id="A0A1I7SV58"/>
<dbReference type="EMBL" id="CAJFCV020000002">
    <property type="protein sequence ID" value="CAG9100933.1"/>
    <property type="molecule type" value="Genomic_DNA"/>
</dbReference>
<dbReference type="EMBL" id="CAJFDI010000002">
    <property type="protein sequence ID" value="CAD5217392.1"/>
    <property type="molecule type" value="Genomic_DNA"/>
</dbReference>
<reference evidence="5" key="2">
    <citation type="submission" date="2020-09" db="EMBL/GenBank/DDBJ databases">
        <authorList>
            <person name="Kikuchi T."/>
        </authorList>
    </citation>
    <scope>NUCLEOTIDE SEQUENCE</scope>
    <source>
        <strain evidence="5">Ka4C1</strain>
    </source>
</reference>
<dbReference type="WBParaSite" id="BXY_1693200.1">
    <property type="protein sequence ID" value="BXY_1693200.1"/>
    <property type="gene ID" value="BXY_1693200"/>
</dbReference>
<evidence type="ECO:0000256" key="1">
    <source>
        <dbReference type="ARBA" id="ARBA00010701"/>
    </source>
</evidence>
<evidence type="ECO:0000256" key="3">
    <source>
        <dbReference type="PIRSR" id="PIRSR000862-1"/>
    </source>
</evidence>
<dbReference type="eggNOG" id="KOG2624">
    <property type="taxonomic scope" value="Eukaryota"/>
</dbReference>
<dbReference type="FunFam" id="3.40.50.1820:FF:000179">
    <property type="entry name" value="Lipase"/>
    <property type="match status" value="1"/>
</dbReference>
<dbReference type="Pfam" id="PF04083">
    <property type="entry name" value="Abhydro_lipase"/>
    <property type="match status" value="1"/>
</dbReference>
<keyword evidence="2" id="KW-0378">Hydrolase</keyword>
<evidence type="ECO:0000313" key="8">
    <source>
        <dbReference type="WBParaSite" id="BXY_1693200.1"/>
    </source>
</evidence>
<dbReference type="InterPro" id="IPR025483">
    <property type="entry name" value="Lipase_euk"/>
</dbReference>
<dbReference type="GO" id="GO:0016042">
    <property type="term" value="P:lipid catabolic process"/>
    <property type="evidence" value="ECO:0007669"/>
    <property type="project" value="UniProtKB-KW"/>
</dbReference>
<dbReference type="Proteomes" id="UP000582659">
    <property type="component" value="Unassembled WGS sequence"/>
</dbReference>
<comment type="similarity">
    <text evidence="1 2">Belongs to the AB hydrolase superfamily. Lipase family.</text>
</comment>
<dbReference type="PIRSF" id="PIRSF000862">
    <property type="entry name" value="Steryl_ester_lip"/>
    <property type="match status" value="1"/>
</dbReference>
<reference evidence="8" key="1">
    <citation type="submission" date="2016-11" db="UniProtKB">
        <authorList>
            <consortium name="WormBaseParasite"/>
        </authorList>
    </citation>
    <scope>IDENTIFICATION</scope>
</reference>
<dbReference type="Proteomes" id="UP000659654">
    <property type="component" value="Unassembled WGS sequence"/>
</dbReference>
<dbReference type="SUPFAM" id="SSF53474">
    <property type="entry name" value="alpha/beta-Hydrolases"/>
    <property type="match status" value="1"/>
</dbReference>
<feature type="active site" description="Charge relay system" evidence="3">
    <location>
        <position position="343"/>
    </location>
</feature>
<protein>
    <recommendedName>
        <fullName evidence="2">Lipase</fullName>
    </recommendedName>
</protein>
<evidence type="ECO:0000259" key="4">
    <source>
        <dbReference type="Pfam" id="PF04083"/>
    </source>
</evidence>
<feature type="active site" description="Nucleophile" evidence="3">
    <location>
        <position position="171"/>
    </location>
</feature>
<sequence>MQIVYSVFRECVGNEWGVEKMGWPFFGGELDFGILEAQIAAFYGYPVETHKVQTDDGYLIDIHRIPSKKDTKIPNRYPLVMMHGLEVASDSWVLNGRNGSAGFYLADVGFDVWLANVRGNKYARKHVKLNILDRNFWDFSYDQMAEFDLPAIIDYVKLVTKRKSVYYIGYSQGALLMFAKLASDPGFAGNIKRFFAVAPVTRVQNLKGPMSSIGRFHNAFPFIWQANVPGEYLNDALILRPLSTLFCRSPITRHLCTQHIIDYTGPHWHLNESRIGVYTAHSNSGTSMMNMLHYYQSLETDEFQKYDFGEEGNLKKYGQKFPPIYDLASIRDLPLHIFSSPEDWLANEKDVDGYLLRRLRPEIVAEVTRLPNYGHIDFIWGMDAIKDIYRPIAERAKELDGAKLIIS</sequence>
<name>A0A1I7SV58_BURXY</name>
<dbReference type="Gene3D" id="3.40.50.1820">
    <property type="entry name" value="alpha/beta hydrolase"/>
    <property type="match status" value="1"/>
</dbReference>
<dbReference type="OrthoDB" id="9974421at2759"/>
<evidence type="ECO:0000313" key="7">
    <source>
        <dbReference type="Proteomes" id="UP000659654"/>
    </source>
</evidence>
<evidence type="ECO:0000256" key="2">
    <source>
        <dbReference type="PIRNR" id="PIRNR000862"/>
    </source>
</evidence>
<dbReference type="InterPro" id="IPR006693">
    <property type="entry name" value="AB_hydrolase_lipase"/>
</dbReference>
<dbReference type="InterPro" id="IPR029058">
    <property type="entry name" value="AB_hydrolase_fold"/>
</dbReference>
<proteinExistence type="inferred from homology"/>
<evidence type="ECO:0000313" key="6">
    <source>
        <dbReference type="Proteomes" id="UP000095284"/>
    </source>
</evidence>
<dbReference type="Proteomes" id="UP000095284">
    <property type="component" value="Unplaced"/>
</dbReference>
<dbReference type="GO" id="GO:0016788">
    <property type="term" value="F:hydrolase activity, acting on ester bonds"/>
    <property type="evidence" value="ECO:0007669"/>
    <property type="project" value="InterPro"/>
</dbReference>
<feature type="domain" description="Partial AB-hydrolase lipase" evidence="4">
    <location>
        <begin position="38"/>
        <end position="96"/>
    </location>
</feature>
<keyword evidence="7" id="KW-1185">Reference proteome</keyword>
<keyword evidence="2" id="KW-0443">Lipid metabolism</keyword>
<evidence type="ECO:0000313" key="5">
    <source>
        <dbReference type="EMBL" id="CAD5217392.1"/>
    </source>
</evidence>
<gene>
    <name evidence="5" type="ORF">BXYJ_LOCUS5012</name>
</gene>
<accession>A0A1I7SV58</accession>
<dbReference type="PANTHER" id="PTHR11005">
    <property type="entry name" value="LYSOSOMAL ACID LIPASE-RELATED"/>
    <property type="match status" value="1"/>
</dbReference>
<dbReference type="SMR" id="A0A1I7SV58"/>
<keyword evidence="2" id="KW-0442">Lipid degradation</keyword>
<organism evidence="6 8">
    <name type="scientific">Bursaphelenchus xylophilus</name>
    <name type="common">Pinewood nematode worm</name>
    <name type="synonym">Aphelenchoides xylophilus</name>
    <dbReference type="NCBI Taxonomy" id="6326"/>
    <lineage>
        <taxon>Eukaryota</taxon>
        <taxon>Metazoa</taxon>
        <taxon>Ecdysozoa</taxon>
        <taxon>Nematoda</taxon>
        <taxon>Chromadorea</taxon>
        <taxon>Rhabditida</taxon>
        <taxon>Tylenchina</taxon>
        <taxon>Tylenchomorpha</taxon>
        <taxon>Aphelenchoidea</taxon>
        <taxon>Aphelenchoididae</taxon>
        <taxon>Bursaphelenchus</taxon>
    </lineage>
</organism>